<dbReference type="OrthoDB" id="5516623at2"/>
<protein>
    <submittedName>
        <fullName evidence="2">Integral membrane protein</fullName>
    </submittedName>
</protein>
<dbReference type="EMBL" id="AWSQ01000002">
    <property type="protein sequence ID" value="KFX69610.1"/>
    <property type="molecule type" value="Genomic_DNA"/>
</dbReference>
<gene>
    <name evidence="2" type="ORF">TMS3_0108795</name>
</gene>
<dbReference type="PANTHER" id="PTHR40076:SF1">
    <property type="entry name" value="MEMBRANE PROTEIN"/>
    <property type="match status" value="1"/>
</dbReference>
<name>A0A0A1YI91_9PSED</name>
<evidence type="ECO:0000313" key="2">
    <source>
        <dbReference type="EMBL" id="KFX69610.1"/>
    </source>
</evidence>
<keyword evidence="1" id="KW-0812">Transmembrane</keyword>
<keyword evidence="1" id="KW-1133">Transmembrane helix</keyword>
<dbReference type="InterPro" id="IPR010380">
    <property type="entry name" value="DUF975"/>
</dbReference>
<reference evidence="2 3" key="1">
    <citation type="journal article" date="2014" name="Genome Announc.">
        <title>Draft Genome Sequence of Petroleum Oil-Degrading Marine Bacterium Pseudomonas taeanensis Strain MS-3, Isolated from a Crude Oil-Contaminated Seashore.</title>
        <authorList>
            <person name="Lee S.Y."/>
            <person name="Kim S.H."/>
            <person name="Lee D.G."/>
            <person name="Shin S."/>
            <person name="Yun S.H."/>
            <person name="Choi C.W."/>
            <person name="Chung Y.H."/>
            <person name="Choi J.S."/>
            <person name="Kahng H.Y."/>
            <person name="Kim S.I."/>
        </authorList>
    </citation>
    <scope>NUCLEOTIDE SEQUENCE [LARGE SCALE GENOMIC DNA]</scope>
    <source>
        <strain evidence="2 3">MS-3</strain>
    </source>
</reference>
<keyword evidence="3" id="KW-1185">Reference proteome</keyword>
<feature type="transmembrane region" description="Helical" evidence="1">
    <location>
        <begin position="141"/>
        <end position="157"/>
    </location>
</feature>
<dbReference type="STRING" id="1395571.TMS3_0108795"/>
<dbReference type="RefSeq" id="WP_025164854.1">
    <property type="nucleotide sequence ID" value="NZ_AWSQ01000002.1"/>
</dbReference>
<feature type="transmembrane region" description="Helical" evidence="1">
    <location>
        <begin position="58"/>
        <end position="87"/>
    </location>
</feature>
<proteinExistence type="predicted"/>
<dbReference type="PANTHER" id="PTHR40076">
    <property type="entry name" value="MEMBRANE PROTEIN-RELATED"/>
    <property type="match status" value="1"/>
</dbReference>
<dbReference type="Proteomes" id="UP000030063">
    <property type="component" value="Unassembled WGS sequence"/>
</dbReference>
<dbReference type="AlphaFoldDB" id="A0A0A1YI91"/>
<feature type="transmembrane region" description="Helical" evidence="1">
    <location>
        <begin position="163"/>
        <end position="181"/>
    </location>
</feature>
<organism evidence="2 3">
    <name type="scientific">Pseudomonas taeanensis MS-3</name>
    <dbReference type="NCBI Taxonomy" id="1395571"/>
    <lineage>
        <taxon>Bacteria</taxon>
        <taxon>Pseudomonadati</taxon>
        <taxon>Pseudomonadota</taxon>
        <taxon>Gammaproteobacteria</taxon>
        <taxon>Pseudomonadales</taxon>
        <taxon>Pseudomonadaceae</taxon>
        <taxon>Pseudomonas</taxon>
    </lineage>
</organism>
<feature type="transmembrane region" description="Helical" evidence="1">
    <location>
        <begin position="99"/>
        <end position="120"/>
    </location>
</feature>
<keyword evidence="1" id="KW-0472">Membrane</keyword>
<feature type="transmembrane region" description="Helical" evidence="1">
    <location>
        <begin position="202"/>
        <end position="221"/>
    </location>
</feature>
<evidence type="ECO:0000313" key="3">
    <source>
        <dbReference type="Proteomes" id="UP000030063"/>
    </source>
</evidence>
<comment type="caution">
    <text evidence="2">The sequence shown here is derived from an EMBL/GenBank/DDBJ whole genome shotgun (WGS) entry which is preliminary data.</text>
</comment>
<sequence>MSDAISPNPYAAPISNLREVQADGQVPSIEHALSRGYDFSIGAVLSESWQRIKGTKGIIIGGFIVFYAALFAISFVLGGALSILGILSENPTGVIVGEMAISLLASALAYPFMAGINMVGIRRAVDQPISFNEIFSHFGRTLPLLITAIVSMLLIYLGMFLLIIPGLYLAIAYMLAVPLVVERGLSPWQAMEASRKAISQHWFKVFGLFLLLGLITLIGVLPLGIGLIWAIPLFVISMGVLYRTIFGVRPLA</sequence>
<dbReference type="eggNOG" id="COG5523">
    <property type="taxonomic scope" value="Bacteria"/>
</dbReference>
<feature type="transmembrane region" description="Helical" evidence="1">
    <location>
        <begin position="227"/>
        <end position="246"/>
    </location>
</feature>
<accession>A0A0A1YI91</accession>
<evidence type="ECO:0000256" key="1">
    <source>
        <dbReference type="SAM" id="Phobius"/>
    </source>
</evidence>